<feature type="domain" description="D-apionate lactonase N-terminal" evidence="1">
    <location>
        <begin position="8"/>
        <end position="234"/>
    </location>
</feature>
<dbReference type="Pfam" id="PF25839">
    <property type="entry name" value="Apionate_lact_C"/>
    <property type="match status" value="1"/>
</dbReference>
<organism evidence="4 5">
    <name type="scientific">Ancylobacter oerskovii</name>
    <dbReference type="NCBI Taxonomy" id="459519"/>
    <lineage>
        <taxon>Bacteria</taxon>
        <taxon>Pseudomonadati</taxon>
        <taxon>Pseudomonadota</taxon>
        <taxon>Alphaproteobacteria</taxon>
        <taxon>Hyphomicrobiales</taxon>
        <taxon>Xanthobacteraceae</taxon>
        <taxon>Ancylobacter</taxon>
    </lineage>
</organism>
<keyword evidence="5" id="KW-1185">Reference proteome</keyword>
<dbReference type="InterPro" id="IPR017853">
    <property type="entry name" value="GH"/>
</dbReference>
<dbReference type="Gene3D" id="3.20.20.80">
    <property type="entry name" value="Glycosidases"/>
    <property type="match status" value="1"/>
</dbReference>
<evidence type="ECO:0000313" key="4">
    <source>
        <dbReference type="EMBL" id="MFD2141695.1"/>
    </source>
</evidence>
<name>A0ABW4YZ79_9HYPH</name>
<dbReference type="Pfam" id="PF25837">
    <property type="entry name" value="Apionate_lact_N"/>
    <property type="match status" value="1"/>
</dbReference>
<dbReference type="InterPro" id="IPR058789">
    <property type="entry name" value="ApnL_C"/>
</dbReference>
<dbReference type="RefSeq" id="WP_213352627.1">
    <property type="nucleotide sequence ID" value="NZ_JAHBGB010000027.1"/>
</dbReference>
<evidence type="ECO:0000259" key="1">
    <source>
        <dbReference type="Pfam" id="PF25837"/>
    </source>
</evidence>
<dbReference type="SUPFAM" id="SSF51445">
    <property type="entry name" value="(Trans)glycosidases"/>
    <property type="match status" value="1"/>
</dbReference>
<protein>
    <submittedName>
        <fullName evidence="4">Uncharacterized protein</fullName>
    </submittedName>
</protein>
<dbReference type="Pfam" id="PF25838">
    <property type="entry name" value="Apionate_lact_M"/>
    <property type="match status" value="1"/>
</dbReference>
<dbReference type="EMBL" id="JBHUHD010000001">
    <property type="protein sequence ID" value="MFD2141695.1"/>
    <property type="molecule type" value="Genomic_DNA"/>
</dbReference>
<accession>A0ABW4YZ79</accession>
<reference evidence="5" key="1">
    <citation type="journal article" date="2019" name="Int. J. Syst. Evol. Microbiol.">
        <title>The Global Catalogue of Microorganisms (GCM) 10K type strain sequencing project: providing services to taxonomists for standard genome sequencing and annotation.</title>
        <authorList>
            <consortium name="The Broad Institute Genomics Platform"/>
            <consortium name="The Broad Institute Genome Sequencing Center for Infectious Disease"/>
            <person name="Wu L."/>
            <person name="Ma J."/>
        </authorList>
    </citation>
    <scope>NUCLEOTIDE SEQUENCE [LARGE SCALE GENOMIC DNA]</scope>
    <source>
        <strain evidence="5">CCM 7435</strain>
    </source>
</reference>
<comment type="caution">
    <text evidence="4">The sequence shown here is derived from an EMBL/GenBank/DDBJ whole genome shotgun (WGS) entry which is preliminary data.</text>
</comment>
<sequence length="636" mass="68973">MTAALLRAYYGTEEPLPEIRRLRAGDLTAELVDGNLRAIAFRGREVLRAVSFLVRDTSWGTYIPAIDDLVIEEGREAFEVRYRARCTAEDGSELTYEATILGRADGSVSFGAEATPTGDFVTNRCGFTVLHPILGLAGRPVEVEHVDGSVEHAVLPDLIEPAQPFKDMRAITHEVGPGIRATCRMEGDAFEMEDQRNWSDASYKTYVRPLALPWPYTLPAGVPLRQSVALRIEAREPKVRDGASKVPEPVRVTCDGAAGRFADFGLVLAPEQAQATLAHAGRLQELAPQTLLCHFDPTAGHGVEALRDFERIARLIDAETVLECVLPCVEPPAEELRRIARLVAEAGLRLDAVAVSPAVDRRSTPPGSIWPACPPLEEVYDAARAAFPGLIVGGGMFSYFTELNRKHPPVARLDFVTHCTCPIVHDADDRSVMQSLEALPFILRSARAIIGRDRPYRIGPSTIGMRHNPYGARTTPNPAGGRVTMAERDPRQHGLFAAAWMIGYAARLGEAGVAAFVGGALTGDFGLIDGDGTPRPVFHAARMLSSIAGWQRRSCRSSAEERVLALAAVGPEGGSTLLLANLTPEPQAVELPFGGWCTLLDETSLLPERRATLPAAMTGRLLRLLPYAVARIDQPE</sequence>
<feature type="domain" description="D-apionate lactonase C-terminal" evidence="3">
    <location>
        <begin position="561"/>
        <end position="632"/>
    </location>
</feature>
<feature type="domain" description="D-apionate lactonase TIM barrel" evidence="2">
    <location>
        <begin position="265"/>
        <end position="549"/>
    </location>
</feature>
<evidence type="ECO:0000259" key="2">
    <source>
        <dbReference type="Pfam" id="PF25838"/>
    </source>
</evidence>
<evidence type="ECO:0000313" key="5">
    <source>
        <dbReference type="Proteomes" id="UP001597299"/>
    </source>
</evidence>
<gene>
    <name evidence="4" type="ORF">ACFSNC_14880</name>
</gene>
<dbReference type="InterPro" id="IPR058788">
    <property type="entry name" value="ApnL_N"/>
</dbReference>
<dbReference type="InterPro" id="IPR058787">
    <property type="entry name" value="ApnL_M"/>
</dbReference>
<proteinExistence type="predicted"/>
<evidence type="ECO:0000259" key="3">
    <source>
        <dbReference type="Pfam" id="PF25839"/>
    </source>
</evidence>
<dbReference type="Proteomes" id="UP001597299">
    <property type="component" value="Unassembled WGS sequence"/>
</dbReference>